<evidence type="ECO:0000313" key="1">
    <source>
        <dbReference type="EMBL" id="VVD01832.1"/>
    </source>
</evidence>
<evidence type="ECO:0000313" key="2">
    <source>
        <dbReference type="Proteomes" id="UP000324832"/>
    </source>
</evidence>
<keyword evidence="2" id="KW-1185">Reference proteome</keyword>
<dbReference type="Proteomes" id="UP000324832">
    <property type="component" value="Unassembled WGS sequence"/>
</dbReference>
<name>A0A5E4QX75_9NEOP</name>
<proteinExistence type="predicted"/>
<dbReference type="AlphaFoldDB" id="A0A5E4QX75"/>
<evidence type="ECO:0008006" key="3">
    <source>
        <dbReference type="Google" id="ProtNLM"/>
    </source>
</evidence>
<gene>
    <name evidence="1" type="ORF">LSINAPIS_LOCUS12160</name>
</gene>
<protein>
    <recommendedName>
        <fullName evidence="3">Galectin</fullName>
    </recommendedName>
</protein>
<sequence length="177" mass="19583">MIVTLKECFGAIVFVLIGFNGSIVEMARTTIREKGISFKLPTNLTHGTRIIIKGKMDVGKEIQVIVEDKAKTNNESCCLIFDAMIEALTVINSKNVIGTWPYSVYHGGNKMVPFEVGMEARASPQNESSLLDIYFDGNNQGALAVDACEFTTFENIKKITLKGVQQVTKLAFEFDFT</sequence>
<dbReference type="EMBL" id="FZQP02005555">
    <property type="protein sequence ID" value="VVD01832.1"/>
    <property type="molecule type" value="Genomic_DNA"/>
</dbReference>
<organism evidence="1 2">
    <name type="scientific">Leptidea sinapis</name>
    <dbReference type="NCBI Taxonomy" id="189913"/>
    <lineage>
        <taxon>Eukaryota</taxon>
        <taxon>Metazoa</taxon>
        <taxon>Ecdysozoa</taxon>
        <taxon>Arthropoda</taxon>
        <taxon>Hexapoda</taxon>
        <taxon>Insecta</taxon>
        <taxon>Pterygota</taxon>
        <taxon>Neoptera</taxon>
        <taxon>Endopterygota</taxon>
        <taxon>Lepidoptera</taxon>
        <taxon>Glossata</taxon>
        <taxon>Ditrysia</taxon>
        <taxon>Papilionoidea</taxon>
        <taxon>Pieridae</taxon>
        <taxon>Dismorphiinae</taxon>
        <taxon>Leptidea</taxon>
    </lineage>
</organism>
<reference evidence="1 2" key="1">
    <citation type="submission" date="2017-07" db="EMBL/GenBank/DDBJ databases">
        <authorList>
            <person name="Talla V."/>
            <person name="Backstrom N."/>
        </authorList>
    </citation>
    <scope>NUCLEOTIDE SEQUENCE [LARGE SCALE GENOMIC DNA]</scope>
</reference>
<accession>A0A5E4QX75</accession>